<keyword evidence="1" id="KW-0472">Membrane</keyword>
<dbReference type="GeneID" id="14904734"/>
<dbReference type="EMBL" id="GL984221">
    <property type="protein sequence ID" value="EGR28654.1"/>
    <property type="molecule type" value="Genomic_DNA"/>
</dbReference>
<keyword evidence="3" id="KW-1185">Reference proteome</keyword>
<feature type="transmembrane region" description="Helical" evidence="1">
    <location>
        <begin position="12"/>
        <end position="30"/>
    </location>
</feature>
<gene>
    <name evidence="2" type="ORF">IMG5_171080</name>
</gene>
<proteinExistence type="predicted"/>
<evidence type="ECO:0000313" key="2">
    <source>
        <dbReference type="EMBL" id="EGR28654.1"/>
    </source>
</evidence>
<sequence>IIPEGKPYLCTLYFLFIYLKLFFQFWKLFYSSFKFFNSQSLQGGFYKFYEGYKHIDSFIEFASIFFQKEKFFQKQTGSISCLQQTKKFLLLYQSGQPFIEKLFYSKNLEDDVKKQLSFKFP</sequence>
<dbReference type="RefSeq" id="XP_004029890.1">
    <property type="nucleotide sequence ID" value="XM_004029842.1"/>
</dbReference>
<keyword evidence="1" id="KW-1133">Transmembrane helix</keyword>
<dbReference type="InParanoid" id="G0R1K5"/>
<name>G0R1K5_ICHMU</name>
<protein>
    <submittedName>
        <fullName evidence="2">Uncharacterized protein</fullName>
    </submittedName>
</protein>
<dbReference type="AlphaFoldDB" id="G0R1K5"/>
<reference evidence="2 3" key="1">
    <citation type="submission" date="2011-07" db="EMBL/GenBank/DDBJ databases">
        <authorList>
            <person name="Coyne R."/>
            <person name="Brami D."/>
            <person name="Johnson J."/>
            <person name="Hostetler J."/>
            <person name="Hannick L."/>
            <person name="Clark T."/>
            <person name="Cassidy-Hanley D."/>
            <person name="Inman J."/>
        </authorList>
    </citation>
    <scope>NUCLEOTIDE SEQUENCE [LARGE SCALE GENOMIC DNA]</scope>
    <source>
        <strain evidence="2 3">G5</strain>
    </source>
</reference>
<evidence type="ECO:0000313" key="3">
    <source>
        <dbReference type="Proteomes" id="UP000008983"/>
    </source>
</evidence>
<accession>G0R1K5</accession>
<organism evidence="2 3">
    <name type="scientific">Ichthyophthirius multifiliis</name>
    <name type="common">White spot disease agent</name>
    <name type="synonym">Ich</name>
    <dbReference type="NCBI Taxonomy" id="5932"/>
    <lineage>
        <taxon>Eukaryota</taxon>
        <taxon>Sar</taxon>
        <taxon>Alveolata</taxon>
        <taxon>Ciliophora</taxon>
        <taxon>Intramacronucleata</taxon>
        <taxon>Oligohymenophorea</taxon>
        <taxon>Hymenostomatida</taxon>
        <taxon>Ophryoglenina</taxon>
        <taxon>Ichthyophthirius</taxon>
    </lineage>
</organism>
<evidence type="ECO:0000256" key="1">
    <source>
        <dbReference type="SAM" id="Phobius"/>
    </source>
</evidence>
<keyword evidence="1" id="KW-0812">Transmembrane</keyword>
<feature type="non-terminal residue" evidence="2">
    <location>
        <position position="1"/>
    </location>
</feature>
<dbReference type="Proteomes" id="UP000008983">
    <property type="component" value="Unassembled WGS sequence"/>
</dbReference>